<reference evidence="1" key="1">
    <citation type="submission" date="2023-07" db="EMBL/GenBank/DDBJ databases">
        <authorList>
            <consortium name="AG Swart"/>
            <person name="Singh M."/>
            <person name="Singh A."/>
            <person name="Seah K."/>
            <person name="Emmerich C."/>
        </authorList>
    </citation>
    <scope>NUCLEOTIDE SEQUENCE</scope>
    <source>
        <strain evidence="1">DP1</strain>
    </source>
</reference>
<evidence type="ECO:0000313" key="1">
    <source>
        <dbReference type="EMBL" id="CAI2380807.1"/>
    </source>
</evidence>
<dbReference type="SUPFAM" id="SSF55681">
    <property type="entry name" value="Class II aaRS and biotin synthetases"/>
    <property type="match status" value="1"/>
</dbReference>
<gene>
    <name evidence="1" type="ORF">ECRASSUSDP1_LOCUS22247</name>
</gene>
<proteinExistence type="predicted"/>
<dbReference type="EMBL" id="CAMPGE010022797">
    <property type="protein sequence ID" value="CAI2380807.1"/>
    <property type="molecule type" value="Genomic_DNA"/>
</dbReference>
<accession>A0AAD1XZS4</accession>
<comment type="caution">
    <text evidence="1">The sequence shown here is derived from an EMBL/GenBank/DDBJ whole genome shotgun (WGS) entry which is preliminary data.</text>
</comment>
<evidence type="ECO:0000313" key="2">
    <source>
        <dbReference type="Proteomes" id="UP001295684"/>
    </source>
</evidence>
<dbReference type="Proteomes" id="UP001295684">
    <property type="component" value="Unassembled WGS sequence"/>
</dbReference>
<organism evidence="1 2">
    <name type="scientific">Euplotes crassus</name>
    <dbReference type="NCBI Taxonomy" id="5936"/>
    <lineage>
        <taxon>Eukaryota</taxon>
        <taxon>Sar</taxon>
        <taxon>Alveolata</taxon>
        <taxon>Ciliophora</taxon>
        <taxon>Intramacronucleata</taxon>
        <taxon>Spirotrichea</taxon>
        <taxon>Hypotrichia</taxon>
        <taxon>Euplotida</taxon>
        <taxon>Euplotidae</taxon>
        <taxon>Moneuplotes</taxon>
    </lineage>
</organism>
<name>A0AAD1XZS4_EUPCR</name>
<dbReference type="AlphaFoldDB" id="A0AAD1XZS4"/>
<dbReference type="InterPro" id="IPR045864">
    <property type="entry name" value="aa-tRNA-synth_II/BPL/LPL"/>
</dbReference>
<dbReference type="Gene3D" id="3.30.930.10">
    <property type="entry name" value="Bira Bifunctional Protein, Domain 2"/>
    <property type="match status" value="1"/>
</dbReference>
<protein>
    <submittedName>
        <fullName evidence="1">Uncharacterized protein</fullName>
    </submittedName>
</protein>
<sequence>MIFMQYKTYPDGSREKLEIKVIDTGIGLERIPWLMNVNAISYMIVFKNAFEWLSERLQVVPDMDIW</sequence>
<keyword evidence="2" id="KW-1185">Reference proteome</keyword>